<protein>
    <submittedName>
        <fullName evidence="1">Uncharacterized protein</fullName>
    </submittedName>
</protein>
<dbReference type="Proteomes" id="UP001597374">
    <property type="component" value="Unassembled WGS sequence"/>
</dbReference>
<reference evidence="2" key="1">
    <citation type="journal article" date="2019" name="Int. J. Syst. Evol. Microbiol.">
        <title>The Global Catalogue of Microorganisms (GCM) 10K type strain sequencing project: providing services to taxonomists for standard genome sequencing and annotation.</title>
        <authorList>
            <consortium name="The Broad Institute Genomics Platform"/>
            <consortium name="The Broad Institute Genome Sequencing Center for Infectious Disease"/>
            <person name="Wu L."/>
            <person name="Ma J."/>
        </authorList>
    </citation>
    <scope>NUCLEOTIDE SEQUENCE [LARGE SCALE GENOMIC DNA]</scope>
    <source>
        <strain evidence="2">CGMCC 4.1782</strain>
    </source>
</reference>
<evidence type="ECO:0000313" key="1">
    <source>
        <dbReference type="EMBL" id="MFD2244730.1"/>
    </source>
</evidence>
<dbReference type="EMBL" id="JBHUIM010000001">
    <property type="protein sequence ID" value="MFD2244730.1"/>
    <property type="molecule type" value="Genomic_DNA"/>
</dbReference>
<gene>
    <name evidence="1" type="ORF">ACFSKP_00595</name>
</gene>
<organism evidence="1 2">
    <name type="scientific">Pontibacter ruber</name>
    <dbReference type="NCBI Taxonomy" id="1343895"/>
    <lineage>
        <taxon>Bacteria</taxon>
        <taxon>Pseudomonadati</taxon>
        <taxon>Bacteroidota</taxon>
        <taxon>Cytophagia</taxon>
        <taxon>Cytophagales</taxon>
        <taxon>Hymenobacteraceae</taxon>
        <taxon>Pontibacter</taxon>
    </lineage>
</organism>
<comment type="caution">
    <text evidence="1">The sequence shown here is derived from an EMBL/GenBank/DDBJ whole genome shotgun (WGS) entry which is preliminary data.</text>
</comment>
<dbReference type="RefSeq" id="WP_250429900.1">
    <property type="nucleotide sequence ID" value="NZ_JALPRR010000002.1"/>
</dbReference>
<evidence type="ECO:0000313" key="2">
    <source>
        <dbReference type="Proteomes" id="UP001597374"/>
    </source>
</evidence>
<name>A0ABW5CTW2_9BACT</name>
<proteinExistence type="predicted"/>
<sequence length="181" mass="20574">MLHFSKISTQQGKDFNLIASGALAFKIQNKILKDDTFLQNTKVTRNLLPPNGQHTRNASQDQNKVFYVIISDLDKINTEALCKMISRERANGSYAVCQVIPMYYNEPSFKALKMLRQNFDEVLELNKFNLGSSTALMNAEQQHCVITDYSISMARIMYHVCIKDFATSKTAEERNTVSAYA</sequence>
<keyword evidence="2" id="KW-1185">Reference proteome</keyword>
<accession>A0ABW5CTW2</accession>